<dbReference type="PANTHER" id="PTHR46268:SF6">
    <property type="entry name" value="UNIVERSAL STRESS PROTEIN UP12"/>
    <property type="match status" value="1"/>
</dbReference>
<dbReference type="Gene3D" id="3.40.50.12370">
    <property type="match status" value="1"/>
</dbReference>
<dbReference type="PRINTS" id="PR01438">
    <property type="entry name" value="UNVRSLSTRESS"/>
</dbReference>
<dbReference type="PANTHER" id="PTHR46268">
    <property type="entry name" value="STRESS RESPONSE PROTEIN NHAX"/>
    <property type="match status" value="1"/>
</dbReference>
<evidence type="ECO:0000313" key="3">
    <source>
        <dbReference type="EMBL" id="SDF41161.1"/>
    </source>
</evidence>
<comment type="similarity">
    <text evidence="1">Belongs to the universal stress protein A family.</text>
</comment>
<gene>
    <name evidence="3" type="ORF">SAMN04487992_11431</name>
</gene>
<evidence type="ECO:0000259" key="2">
    <source>
        <dbReference type="Pfam" id="PF00582"/>
    </source>
</evidence>
<evidence type="ECO:0000313" key="4">
    <source>
        <dbReference type="Proteomes" id="UP000182114"/>
    </source>
</evidence>
<dbReference type="CDD" id="cd00293">
    <property type="entry name" value="USP-like"/>
    <property type="match status" value="1"/>
</dbReference>
<name>A0A1G7KVM0_9FLAO</name>
<dbReference type="InterPro" id="IPR006015">
    <property type="entry name" value="Universal_stress_UspA"/>
</dbReference>
<organism evidence="3 4">
    <name type="scientific">Cellulophaga baltica</name>
    <dbReference type="NCBI Taxonomy" id="76594"/>
    <lineage>
        <taxon>Bacteria</taxon>
        <taxon>Pseudomonadati</taxon>
        <taxon>Bacteroidota</taxon>
        <taxon>Flavobacteriia</taxon>
        <taxon>Flavobacteriales</taxon>
        <taxon>Flavobacteriaceae</taxon>
        <taxon>Cellulophaga</taxon>
    </lineage>
</organism>
<dbReference type="RefSeq" id="WP_074539287.1">
    <property type="nucleotide sequence ID" value="NZ_FNBD01000014.1"/>
</dbReference>
<dbReference type="AlphaFoldDB" id="A0A1G7KVM0"/>
<dbReference type="SUPFAM" id="SSF52402">
    <property type="entry name" value="Adenine nucleotide alpha hydrolases-like"/>
    <property type="match status" value="2"/>
</dbReference>
<dbReference type="eggNOG" id="COG0589">
    <property type="taxonomic scope" value="Bacteria"/>
</dbReference>
<dbReference type="Proteomes" id="UP000182114">
    <property type="component" value="Unassembled WGS sequence"/>
</dbReference>
<proteinExistence type="inferred from homology"/>
<accession>A0A1G7KVM0</accession>
<dbReference type="InterPro" id="IPR006016">
    <property type="entry name" value="UspA"/>
</dbReference>
<protein>
    <submittedName>
        <fullName evidence="3">Nucleotide-binding universal stress protein, UspA family</fullName>
    </submittedName>
</protein>
<evidence type="ECO:0000256" key="1">
    <source>
        <dbReference type="ARBA" id="ARBA00008791"/>
    </source>
</evidence>
<sequence length="279" mass="31750">MKNILIPTDFSENSWNAIAYGLSLFKKTKCTFHLTHVSPVLAASAGEMAMVLPPEIMEENLLKESLKKLDTLLERIEKLPFNTKHEFHTSANYGFFIDHIKNDVATKKIDLIIMGTKGASGIKKVALGSNTGHVITKVKCAVLAVPEETSYHKPQRIGFPTDYIIDYDLNILALLKDVSLLTNAELNFLHIESKHETMSALQLKNKEFLAHYFKKITHNFSNLESHNLDTAIDRFIRTEKVDMLVMVAKNLNFLERILFRPTVEDISYHISIPFLVLHE</sequence>
<feature type="domain" description="UspA" evidence="2">
    <location>
        <begin position="1"/>
        <end position="146"/>
    </location>
</feature>
<reference evidence="4" key="1">
    <citation type="submission" date="2016-10" db="EMBL/GenBank/DDBJ databases">
        <authorList>
            <person name="Varghese N."/>
            <person name="Submissions S."/>
        </authorList>
    </citation>
    <scope>NUCLEOTIDE SEQUENCE [LARGE SCALE GENOMIC DNA]</scope>
    <source>
        <strain evidence="4">DSM 24729</strain>
    </source>
</reference>
<dbReference type="Pfam" id="PF00582">
    <property type="entry name" value="Usp"/>
    <property type="match status" value="1"/>
</dbReference>
<keyword evidence="4" id="KW-1185">Reference proteome</keyword>
<dbReference type="EMBL" id="FNBD01000014">
    <property type="protein sequence ID" value="SDF41161.1"/>
    <property type="molecule type" value="Genomic_DNA"/>
</dbReference>